<dbReference type="EMBL" id="JABAFA010000031">
    <property type="protein sequence ID" value="NMD99444.1"/>
    <property type="molecule type" value="Genomic_DNA"/>
</dbReference>
<dbReference type="Proteomes" id="UP000543804">
    <property type="component" value="Unassembled WGS sequence"/>
</dbReference>
<dbReference type="AlphaFoldDB" id="A0A848BBH1"/>
<sequence>MTSMKWDLDTALAVTKSEGVEEGEKNGRWKTLVELVRKGYLSIKLAAKEAGMSEAEFRKAAML</sequence>
<proteinExistence type="predicted"/>
<evidence type="ECO:0000313" key="1">
    <source>
        <dbReference type="EMBL" id="NMD99444.1"/>
    </source>
</evidence>
<protein>
    <submittedName>
        <fullName evidence="1">Uncharacterized protein</fullName>
    </submittedName>
</protein>
<organism evidence="1 2">
    <name type="scientific">Selenomonas bovis</name>
    <dbReference type="NCBI Taxonomy" id="416586"/>
    <lineage>
        <taxon>Bacteria</taxon>
        <taxon>Bacillati</taxon>
        <taxon>Bacillota</taxon>
        <taxon>Negativicutes</taxon>
        <taxon>Selenomonadales</taxon>
        <taxon>Selenomonadaceae</taxon>
        <taxon>Selenomonas</taxon>
    </lineage>
</organism>
<keyword evidence="2" id="KW-1185">Reference proteome</keyword>
<accession>A0A848BBH1</accession>
<gene>
    <name evidence="1" type="ORF">HF878_08190</name>
</gene>
<comment type="caution">
    <text evidence="1">The sequence shown here is derived from an EMBL/GenBank/DDBJ whole genome shotgun (WGS) entry which is preliminary data.</text>
</comment>
<evidence type="ECO:0000313" key="2">
    <source>
        <dbReference type="Proteomes" id="UP000543804"/>
    </source>
</evidence>
<name>A0A848BBH1_9FIRM</name>
<reference evidence="1 2" key="1">
    <citation type="submission" date="2020-04" db="EMBL/GenBank/DDBJ databases">
        <authorList>
            <person name="Hitch T.C.A."/>
            <person name="Wylensek D."/>
            <person name="Clavel T."/>
        </authorList>
    </citation>
    <scope>NUCLEOTIDE SEQUENCE [LARGE SCALE GENOMIC DNA]</scope>
    <source>
        <strain evidence="1 2">PG-130-P53-12</strain>
    </source>
</reference>